<dbReference type="GO" id="GO:0042956">
    <property type="term" value="P:maltodextrin transmembrane transport"/>
    <property type="evidence" value="ECO:0007669"/>
    <property type="project" value="TreeGrafter"/>
</dbReference>
<dbReference type="GO" id="GO:1901982">
    <property type="term" value="F:maltose binding"/>
    <property type="evidence" value="ECO:0007669"/>
    <property type="project" value="TreeGrafter"/>
</dbReference>
<dbReference type="SUPFAM" id="SSF53850">
    <property type="entry name" value="Periplasmic binding protein-like II"/>
    <property type="match status" value="1"/>
</dbReference>
<evidence type="ECO:0000256" key="4">
    <source>
        <dbReference type="SAM" id="SignalP"/>
    </source>
</evidence>
<feature type="chain" id="PRO_5039554024" evidence="4">
    <location>
        <begin position="26"/>
        <end position="430"/>
    </location>
</feature>
<feature type="signal peptide" evidence="4">
    <location>
        <begin position="1"/>
        <end position="25"/>
    </location>
</feature>
<evidence type="ECO:0000256" key="3">
    <source>
        <dbReference type="ARBA" id="ARBA00022729"/>
    </source>
</evidence>
<keyword evidence="3 4" id="KW-0732">Signal</keyword>
<dbReference type="Proteomes" id="UP000579647">
    <property type="component" value="Unassembled WGS sequence"/>
</dbReference>
<proteinExistence type="inferred from homology"/>
<dbReference type="RefSeq" id="WP_184365639.1">
    <property type="nucleotide sequence ID" value="NZ_BAAAKM010000015.1"/>
</dbReference>
<protein>
    <submittedName>
        <fullName evidence="5">N,N'-diacetylchitobiose transport system substrate-binding protein</fullName>
    </submittedName>
</protein>
<dbReference type="Gene3D" id="3.40.190.10">
    <property type="entry name" value="Periplasmic binding protein-like II"/>
    <property type="match status" value="2"/>
</dbReference>
<evidence type="ECO:0000256" key="2">
    <source>
        <dbReference type="ARBA" id="ARBA00022448"/>
    </source>
</evidence>
<dbReference type="GO" id="GO:0055052">
    <property type="term" value="C:ATP-binding cassette (ABC) transporter complex, substrate-binding subunit-containing"/>
    <property type="evidence" value="ECO:0007669"/>
    <property type="project" value="TreeGrafter"/>
</dbReference>
<dbReference type="InterPro" id="IPR006059">
    <property type="entry name" value="SBP"/>
</dbReference>
<dbReference type="PROSITE" id="PS51257">
    <property type="entry name" value="PROKAR_LIPOPROTEIN"/>
    <property type="match status" value="1"/>
</dbReference>
<evidence type="ECO:0000256" key="1">
    <source>
        <dbReference type="ARBA" id="ARBA00008520"/>
    </source>
</evidence>
<reference evidence="5 6" key="1">
    <citation type="submission" date="2020-08" db="EMBL/GenBank/DDBJ databases">
        <title>Sequencing the genomes of 1000 actinobacteria strains.</title>
        <authorList>
            <person name="Klenk H.-P."/>
        </authorList>
    </citation>
    <scope>NUCLEOTIDE SEQUENCE [LARGE SCALE GENOMIC DNA]</scope>
    <source>
        <strain evidence="5 6">DSM 44598</strain>
    </source>
</reference>
<keyword evidence="6" id="KW-1185">Reference proteome</keyword>
<dbReference type="PANTHER" id="PTHR30061">
    <property type="entry name" value="MALTOSE-BINDING PERIPLASMIC PROTEIN"/>
    <property type="match status" value="1"/>
</dbReference>
<keyword evidence="2" id="KW-0813">Transport</keyword>
<dbReference type="GO" id="GO:0015768">
    <property type="term" value="P:maltose transport"/>
    <property type="evidence" value="ECO:0007669"/>
    <property type="project" value="TreeGrafter"/>
</dbReference>
<dbReference type="PANTHER" id="PTHR30061:SF50">
    <property type="entry name" value="MALTOSE_MALTODEXTRIN-BINDING PERIPLASMIC PROTEIN"/>
    <property type="match status" value="1"/>
</dbReference>
<name>A0A840W543_9ACTN</name>
<comment type="similarity">
    <text evidence="1">Belongs to the bacterial solute-binding protein 1 family.</text>
</comment>
<dbReference type="EMBL" id="JACHDO010000001">
    <property type="protein sequence ID" value="MBB5492080.1"/>
    <property type="molecule type" value="Genomic_DNA"/>
</dbReference>
<organism evidence="5 6">
    <name type="scientific">Nocardiopsis metallicus</name>
    <dbReference type="NCBI Taxonomy" id="179819"/>
    <lineage>
        <taxon>Bacteria</taxon>
        <taxon>Bacillati</taxon>
        <taxon>Actinomycetota</taxon>
        <taxon>Actinomycetes</taxon>
        <taxon>Streptosporangiales</taxon>
        <taxon>Nocardiopsidaceae</taxon>
        <taxon>Nocardiopsis</taxon>
    </lineage>
</organism>
<comment type="caution">
    <text evidence="5">The sequence shown here is derived from an EMBL/GenBank/DDBJ whole genome shotgun (WGS) entry which is preliminary data.</text>
</comment>
<sequence length="430" mass="45996">MARRRAHEYVTLPAATLTLVLAATACGGDGGGNGDGATDTLQVWIMEGTNPDASDFFDAVNDAYTEQTGIDVAVEFVPWADAQDKISTAIAGGETPDVIELGTTFTPEFADAGALHDLSGYIDDPSRFHQEMYEMGVIDDAAYGVPWYASIRSIIYRQDLFEEHGHEVPTNWEELRETALDLAEAEEDMIGFPVPGQAQYSVLPWIWGGGGDVAVQGADGTWTSTINTPEGRAGVEFFTNLSLEDGLSTTGAVNWNEIDVMETLADERSIMAISNSSNPKAIIESNPDLEGKLGVFTLPGQNDGYMDSFAGGSLLSVFEGTGNEEAGWEYVDLLTSGEFFDRWGEESGFFPAGVEEIQAYADAGDPLVEPFAVQLLEAGRVTPVVPAWSQVEAEGVIVGMQQDILNGNATVEEATDSAAEAIENILNEGS</sequence>
<evidence type="ECO:0000313" key="5">
    <source>
        <dbReference type="EMBL" id="MBB5492080.1"/>
    </source>
</evidence>
<dbReference type="Pfam" id="PF01547">
    <property type="entry name" value="SBP_bac_1"/>
    <property type="match status" value="1"/>
</dbReference>
<evidence type="ECO:0000313" key="6">
    <source>
        <dbReference type="Proteomes" id="UP000579647"/>
    </source>
</evidence>
<dbReference type="CDD" id="cd14747">
    <property type="entry name" value="PBP2_MalE"/>
    <property type="match status" value="1"/>
</dbReference>
<accession>A0A840W543</accession>
<dbReference type="AlphaFoldDB" id="A0A840W543"/>
<gene>
    <name evidence="5" type="ORF">HNR07_003217</name>
</gene>